<dbReference type="PANTHER" id="PTHR33495:SF2">
    <property type="entry name" value="ANTI-SIGMA FACTOR ANTAGONIST TM_1081-RELATED"/>
    <property type="match status" value="1"/>
</dbReference>
<dbReference type="NCBIfam" id="TIGR00377">
    <property type="entry name" value="ant_ant_sig"/>
    <property type="match status" value="1"/>
</dbReference>
<sequence>MPGRDAAVPEPTPHARLEQVDATISLGAELPYALSLGVRHEVDTTVATLRGEIDRDAEQILERALGDLLRHAGRGVDLDLEDVAFMDCSGLNVLLTLRRRAHQCGKTVTIRAAGPAVERLLELADVRSLFAPPVSLPGTNRDAGTGSEGPHRPRS</sequence>
<evidence type="ECO:0000313" key="6">
    <source>
        <dbReference type="Proteomes" id="UP001596409"/>
    </source>
</evidence>
<dbReference type="PROSITE" id="PS50801">
    <property type="entry name" value="STAS"/>
    <property type="match status" value="1"/>
</dbReference>
<evidence type="ECO:0000313" key="5">
    <source>
        <dbReference type="EMBL" id="MFC7017967.1"/>
    </source>
</evidence>
<comment type="similarity">
    <text evidence="1 2">Belongs to the anti-sigma-factor antagonist family.</text>
</comment>
<dbReference type="PANTHER" id="PTHR33495">
    <property type="entry name" value="ANTI-SIGMA FACTOR ANTAGONIST TM_1081-RELATED-RELATED"/>
    <property type="match status" value="1"/>
</dbReference>
<dbReference type="InterPro" id="IPR002645">
    <property type="entry name" value="STAS_dom"/>
</dbReference>
<organism evidence="5 6">
    <name type="scientific">Streptomyces viridiviolaceus</name>
    <dbReference type="NCBI Taxonomy" id="68282"/>
    <lineage>
        <taxon>Bacteria</taxon>
        <taxon>Bacillati</taxon>
        <taxon>Actinomycetota</taxon>
        <taxon>Actinomycetes</taxon>
        <taxon>Kitasatosporales</taxon>
        <taxon>Streptomycetaceae</taxon>
        <taxon>Streptomyces</taxon>
    </lineage>
</organism>
<dbReference type="SUPFAM" id="SSF52091">
    <property type="entry name" value="SpoIIaa-like"/>
    <property type="match status" value="1"/>
</dbReference>
<dbReference type="Gene3D" id="3.30.750.24">
    <property type="entry name" value="STAS domain"/>
    <property type="match status" value="1"/>
</dbReference>
<comment type="caution">
    <text evidence="5">The sequence shown here is derived from an EMBL/GenBank/DDBJ whole genome shotgun (WGS) entry which is preliminary data.</text>
</comment>
<dbReference type="CDD" id="cd07043">
    <property type="entry name" value="STAS_anti-anti-sigma_factors"/>
    <property type="match status" value="1"/>
</dbReference>
<protein>
    <recommendedName>
        <fullName evidence="2">Anti-sigma factor antagonist</fullName>
    </recommendedName>
</protein>
<evidence type="ECO:0000256" key="1">
    <source>
        <dbReference type="ARBA" id="ARBA00009013"/>
    </source>
</evidence>
<dbReference type="InterPro" id="IPR058548">
    <property type="entry name" value="MlaB-like_STAS"/>
</dbReference>
<dbReference type="InterPro" id="IPR003658">
    <property type="entry name" value="Anti-sigma_ant"/>
</dbReference>
<dbReference type="Proteomes" id="UP001596409">
    <property type="component" value="Unassembled WGS sequence"/>
</dbReference>
<dbReference type="Pfam" id="PF13466">
    <property type="entry name" value="STAS_2"/>
    <property type="match status" value="1"/>
</dbReference>
<feature type="region of interest" description="Disordered" evidence="3">
    <location>
        <begin position="134"/>
        <end position="155"/>
    </location>
</feature>
<feature type="domain" description="STAS" evidence="4">
    <location>
        <begin position="34"/>
        <end position="147"/>
    </location>
</feature>
<name>A0ABW2EGN9_9ACTN</name>
<gene>
    <name evidence="5" type="ORF">ACFQMH_41040</name>
</gene>
<dbReference type="RefSeq" id="WP_189874519.1">
    <property type="nucleotide sequence ID" value="NZ_BMWA01000014.1"/>
</dbReference>
<dbReference type="InterPro" id="IPR036513">
    <property type="entry name" value="STAS_dom_sf"/>
</dbReference>
<evidence type="ECO:0000256" key="2">
    <source>
        <dbReference type="RuleBase" id="RU003749"/>
    </source>
</evidence>
<keyword evidence="6" id="KW-1185">Reference proteome</keyword>
<evidence type="ECO:0000256" key="3">
    <source>
        <dbReference type="SAM" id="MobiDB-lite"/>
    </source>
</evidence>
<evidence type="ECO:0000259" key="4">
    <source>
        <dbReference type="PROSITE" id="PS50801"/>
    </source>
</evidence>
<reference evidence="6" key="1">
    <citation type="journal article" date="2019" name="Int. J. Syst. Evol. Microbiol.">
        <title>The Global Catalogue of Microorganisms (GCM) 10K type strain sequencing project: providing services to taxonomists for standard genome sequencing and annotation.</title>
        <authorList>
            <consortium name="The Broad Institute Genomics Platform"/>
            <consortium name="The Broad Institute Genome Sequencing Center for Infectious Disease"/>
            <person name="Wu L."/>
            <person name="Ma J."/>
        </authorList>
    </citation>
    <scope>NUCLEOTIDE SEQUENCE [LARGE SCALE GENOMIC DNA]</scope>
    <source>
        <strain evidence="6">JCM 4855</strain>
    </source>
</reference>
<proteinExistence type="inferred from homology"/>
<dbReference type="EMBL" id="JBHSYM010000111">
    <property type="protein sequence ID" value="MFC7017967.1"/>
    <property type="molecule type" value="Genomic_DNA"/>
</dbReference>
<accession>A0ABW2EGN9</accession>